<dbReference type="InterPro" id="IPR001226">
    <property type="entry name" value="Flavodoxin_CS"/>
</dbReference>
<dbReference type="EMBL" id="CAEZSU010000236">
    <property type="protein sequence ID" value="CAB4564276.1"/>
    <property type="molecule type" value="Genomic_DNA"/>
</dbReference>
<feature type="domain" description="Flavodoxin-like" evidence="1">
    <location>
        <begin position="3"/>
        <end position="135"/>
    </location>
</feature>
<proteinExistence type="predicted"/>
<dbReference type="Pfam" id="PF12641">
    <property type="entry name" value="Flavodoxin_3"/>
    <property type="match status" value="1"/>
</dbReference>
<evidence type="ECO:0000259" key="1">
    <source>
        <dbReference type="PROSITE" id="PS50902"/>
    </source>
</evidence>
<dbReference type="GO" id="GO:0009055">
    <property type="term" value="F:electron transfer activity"/>
    <property type="evidence" value="ECO:0007669"/>
    <property type="project" value="InterPro"/>
</dbReference>
<dbReference type="GO" id="GO:0010181">
    <property type="term" value="F:FMN binding"/>
    <property type="evidence" value="ECO:0007669"/>
    <property type="project" value="InterPro"/>
</dbReference>
<gene>
    <name evidence="2" type="ORF">UFOPK1495_01687</name>
    <name evidence="3" type="ORF">UFOPK1603_01667</name>
    <name evidence="4" type="ORF">UFOPK2350_00735</name>
</gene>
<accession>A0A6J6DLN1</accession>
<dbReference type="EMBL" id="CAEZXE010000051">
    <property type="protein sequence ID" value="CAB4677127.1"/>
    <property type="molecule type" value="Genomic_DNA"/>
</dbReference>
<dbReference type="SUPFAM" id="SSF52218">
    <property type="entry name" value="Flavoproteins"/>
    <property type="match status" value="1"/>
</dbReference>
<evidence type="ECO:0000313" key="3">
    <source>
        <dbReference type="EMBL" id="CAB4579574.1"/>
    </source>
</evidence>
<name>A0A6J6DLN1_9ZZZZ</name>
<evidence type="ECO:0000313" key="4">
    <source>
        <dbReference type="EMBL" id="CAB4677127.1"/>
    </source>
</evidence>
<reference evidence="2" key="1">
    <citation type="submission" date="2020-05" db="EMBL/GenBank/DDBJ databases">
        <authorList>
            <person name="Chiriac C."/>
            <person name="Salcher M."/>
            <person name="Ghai R."/>
            <person name="Kavagutti S V."/>
        </authorList>
    </citation>
    <scope>NUCLEOTIDE SEQUENCE</scope>
</reference>
<dbReference type="AlphaFoldDB" id="A0A6J6DLN1"/>
<evidence type="ECO:0000313" key="2">
    <source>
        <dbReference type="EMBL" id="CAB4564276.1"/>
    </source>
</evidence>
<sequence length="140" mass="14666">MNAIVIYESLTGNTKKAAGYIVDELIANGVAALACPTTDVDYQSLANADLVVVGSWTDGLFLFGQKPASAGRLSQIPFLAGKQAAVFCTYALETGKTLEKLEAIISDRGAEVVGGMAIRRNKLQEGSAEFVARLLGVVAV</sequence>
<organism evidence="2">
    <name type="scientific">freshwater metagenome</name>
    <dbReference type="NCBI Taxonomy" id="449393"/>
    <lineage>
        <taxon>unclassified sequences</taxon>
        <taxon>metagenomes</taxon>
        <taxon>ecological metagenomes</taxon>
    </lineage>
</organism>
<dbReference type="PROSITE" id="PS00201">
    <property type="entry name" value="FLAVODOXIN"/>
    <property type="match status" value="1"/>
</dbReference>
<dbReference type="InterPro" id="IPR029039">
    <property type="entry name" value="Flavoprotein-like_sf"/>
</dbReference>
<dbReference type="InterPro" id="IPR008254">
    <property type="entry name" value="Flavodoxin/NO_synth"/>
</dbReference>
<protein>
    <submittedName>
        <fullName evidence="2">Unannotated protein</fullName>
    </submittedName>
</protein>
<dbReference type="EMBL" id="CAEZTG010000206">
    <property type="protein sequence ID" value="CAB4579574.1"/>
    <property type="molecule type" value="Genomic_DNA"/>
</dbReference>
<dbReference type="Gene3D" id="3.40.50.360">
    <property type="match status" value="1"/>
</dbReference>
<dbReference type="PROSITE" id="PS50902">
    <property type="entry name" value="FLAVODOXIN_LIKE"/>
    <property type="match status" value="1"/>
</dbReference>